<feature type="compositionally biased region" description="Basic residues" evidence="1">
    <location>
        <begin position="146"/>
        <end position="169"/>
    </location>
</feature>
<proteinExistence type="predicted"/>
<feature type="transmembrane region" description="Helical" evidence="2">
    <location>
        <begin position="109"/>
        <end position="131"/>
    </location>
</feature>
<keyword evidence="2" id="KW-0812">Transmembrane</keyword>
<keyword evidence="3" id="KW-0732">Signal</keyword>
<feature type="compositionally biased region" description="Basic residues" evidence="1">
    <location>
        <begin position="182"/>
        <end position="191"/>
    </location>
</feature>
<evidence type="ECO:0000256" key="2">
    <source>
        <dbReference type="SAM" id="Phobius"/>
    </source>
</evidence>
<feature type="region of interest" description="Disordered" evidence="1">
    <location>
        <begin position="52"/>
        <end position="103"/>
    </location>
</feature>
<comment type="caution">
    <text evidence="4">The sequence shown here is derived from an EMBL/GenBank/DDBJ whole genome shotgun (WGS) entry which is preliminary data.</text>
</comment>
<dbReference type="EMBL" id="JAAAJB010000093">
    <property type="protein sequence ID" value="KAG0266433.1"/>
    <property type="molecule type" value="Genomic_DNA"/>
</dbReference>
<feature type="compositionally biased region" description="Pro residues" evidence="1">
    <location>
        <begin position="74"/>
        <end position="84"/>
    </location>
</feature>
<feature type="signal peptide" evidence="3">
    <location>
        <begin position="1"/>
        <end position="19"/>
    </location>
</feature>
<evidence type="ECO:0000313" key="5">
    <source>
        <dbReference type="Proteomes" id="UP000807716"/>
    </source>
</evidence>
<feature type="compositionally biased region" description="Low complexity" evidence="1">
    <location>
        <begin position="85"/>
        <end position="102"/>
    </location>
</feature>
<name>A0A9P6QG48_9FUNG</name>
<feature type="compositionally biased region" description="Low complexity" evidence="1">
    <location>
        <begin position="170"/>
        <end position="181"/>
    </location>
</feature>
<keyword evidence="2" id="KW-1133">Transmembrane helix</keyword>
<gene>
    <name evidence="4" type="ORF">DFQ27_009735</name>
</gene>
<evidence type="ECO:0000313" key="4">
    <source>
        <dbReference type="EMBL" id="KAG0266433.1"/>
    </source>
</evidence>
<protein>
    <submittedName>
        <fullName evidence="4">Uncharacterized protein</fullName>
    </submittedName>
</protein>
<dbReference type="PANTHER" id="PTHR24330">
    <property type="entry name" value="HOMEOBOX PROTEIN BARH-LIKE"/>
    <property type="match status" value="1"/>
</dbReference>
<feature type="region of interest" description="Disordered" evidence="1">
    <location>
        <begin position="146"/>
        <end position="196"/>
    </location>
</feature>
<keyword evidence="5" id="KW-1185">Reference proteome</keyword>
<feature type="compositionally biased region" description="Acidic residues" evidence="1">
    <location>
        <begin position="371"/>
        <end position="381"/>
    </location>
</feature>
<dbReference type="AlphaFoldDB" id="A0A9P6QG48"/>
<reference evidence="4" key="1">
    <citation type="journal article" date="2020" name="Fungal Divers.">
        <title>Resolving the Mortierellaceae phylogeny through synthesis of multi-gene phylogenetics and phylogenomics.</title>
        <authorList>
            <person name="Vandepol N."/>
            <person name="Liber J."/>
            <person name="Desiro A."/>
            <person name="Na H."/>
            <person name="Kennedy M."/>
            <person name="Barry K."/>
            <person name="Grigoriev I.V."/>
            <person name="Miller A.N."/>
            <person name="O'Donnell K."/>
            <person name="Stajich J.E."/>
            <person name="Bonito G."/>
        </authorList>
    </citation>
    <scope>NUCLEOTIDE SEQUENCE</scope>
    <source>
        <strain evidence="4">BC1065</strain>
    </source>
</reference>
<feature type="region of interest" description="Disordered" evidence="1">
    <location>
        <begin position="367"/>
        <end position="407"/>
    </location>
</feature>
<sequence>MRPIARRIVLLLLPAGARAPVAAGASLLCLLAFATSTASSLPIDAQPPSSASVSISPLSEPCDEDPWAAAGAAHPPPPHTPPLLHPRQQQQQQQQQEQQPNPFAWSDGMIAGVVVGLFVLVFVFICGGYLLRDRCRLWRQRQQRQKRLKRTKIKAKTKKRKRSKKHSRRQQQQQQQQQQQRQLHHHLHHHPEHPSQCSHWIDEKRWHANYTGFGDWWTPGASLTYVGKLEAGHMFPPFVLRPHYIDEEYKVDYDEEEEEDEEEEDDDDDDSQLEKSWFYTRGSSNTTASQIATGGVAVPTTAADATTNSLTLTPPPPAAIGGGPHDDSCCSPLYTTSQYAASDSSLASWLECPAIPQALQRQEGWHTSSFEELDDVDDDGDDHDHHHSHQSRPPPPVYFPSGRPSQAMCYHRDGHHHVVYSGDLSEGEIESADAGYSPGLFPA</sequence>
<keyword evidence="2" id="KW-0472">Membrane</keyword>
<dbReference type="PANTHER" id="PTHR24330:SF19">
    <property type="entry name" value="MEDIATOR OF RNA POLYMERASE II TRANSCRIPTION SUBUNIT 29"/>
    <property type="match status" value="1"/>
</dbReference>
<evidence type="ECO:0000256" key="1">
    <source>
        <dbReference type="SAM" id="MobiDB-lite"/>
    </source>
</evidence>
<feature type="compositionally biased region" description="Acidic residues" evidence="1">
    <location>
        <begin position="253"/>
        <end position="271"/>
    </location>
</feature>
<feature type="chain" id="PRO_5040112135" evidence="3">
    <location>
        <begin position="20"/>
        <end position="443"/>
    </location>
</feature>
<dbReference type="InterPro" id="IPR052145">
    <property type="entry name" value="Mediator/Homeobox_domain"/>
</dbReference>
<organism evidence="4 5">
    <name type="scientific">Actinomortierella ambigua</name>
    <dbReference type="NCBI Taxonomy" id="1343610"/>
    <lineage>
        <taxon>Eukaryota</taxon>
        <taxon>Fungi</taxon>
        <taxon>Fungi incertae sedis</taxon>
        <taxon>Mucoromycota</taxon>
        <taxon>Mortierellomycotina</taxon>
        <taxon>Mortierellomycetes</taxon>
        <taxon>Mortierellales</taxon>
        <taxon>Mortierellaceae</taxon>
        <taxon>Actinomortierella</taxon>
    </lineage>
</organism>
<accession>A0A9P6QG48</accession>
<feature type="region of interest" description="Disordered" evidence="1">
    <location>
        <begin position="252"/>
        <end position="272"/>
    </location>
</feature>
<dbReference type="Proteomes" id="UP000807716">
    <property type="component" value="Unassembled WGS sequence"/>
</dbReference>
<evidence type="ECO:0000256" key="3">
    <source>
        <dbReference type="SAM" id="SignalP"/>
    </source>
</evidence>